<comment type="caution">
    <text evidence="1">The sequence shown here is derived from an EMBL/GenBank/DDBJ whole genome shotgun (WGS) entry which is preliminary data.</text>
</comment>
<protein>
    <recommendedName>
        <fullName evidence="3">Secreted protein</fullName>
    </recommendedName>
</protein>
<dbReference type="EMBL" id="JADYXP020000025">
    <property type="protein sequence ID" value="KAL0100702.1"/>
    <property type="molecule type" value="Genomic_DNA"/>
</dbReference>
<evidence type="ECO:0008006" key="3">
    <source>
        <dbReference type="Google" id="ProtNLM"/>
    </source>
</evidence>
<name>A0AAW2EFY5_9HYME</name>
<organism evidence="1 2">
    <name type="scientific">Cardiocondyla obscurior</name>
    <dbReference type="NCBI Taxonomy" id="286306"/>
    <lineage>
        <taxon>Eukaryota</taxon>
        <taxon>Metazoa</taxon>
        <taxon>Ecdysozoa</taxon>
        <taxon>Arthropoda</taxon>
        <taxon>Hexapoda</taxon>
        <taxon>Insecta</taxon>
        <taxon>Pterygota</taxon>
        <taxon>Neoptera</taxon>
        <taxon>Endopterygota</taxon>
        <taxon>Hymenoptera</taxon>
        <taxon>Apocrita</taxon>
        <taxon>Aculeata</taxon>
        <taxon>Formicoidea</taxon>
        <taxon>Formicidae</taxon>
        <taxon>Myrmicinae</taxon>
        <taxon>Cardiocondyla</taxon>
    </lineage>
</organism>
<dbReference type="Proteomes" id="UP001430953">
    <property type="component" value="Unassembled WGS sequence"/>
</dbReference>
<dbReference type="AlphaFoldDB" id="A0AAW2EFY5"/>
<evidence type="ECO:0000313" key="1">
    <source>
        <dbReference type="EMBL" id="KAL0100702.1"/>
    </source>
</evidence>
<reference evidence="1 2" key="1">
    <citation type="submission" date="2023-03" db="EMBL/GenBank/DDBJ databases">
        <title>High recombination rates correlate with genetic variation in Cardiocondyla obscurior ants.</title>
        <authorList>
            <person name="Errbii M."/>
        </authorList>
    </citation>
    <scope>NUCLEOTIDE SEQUENCE [LARGE SCALE GENOMIC DNA]</scope>
    <source>
        <strain evidence="1">Alpha-2009</strain>
        <tissue evidence="1">Whole body</tissue>
    </source>
</reference>
<proteinExistence type="predicted"/>
<accession>A0AAW2EFY5</accession>
<evidence type="ECO:0000313" key="2">
    <source>
        <dbReference type="Proteomes" id="UP001430953"/>
    </source>
</evidence>
<gene>
    <name evidence="1" type="ORF">PUN28_019233</name>
</gene>
<sequence length="66" mass="7541">MLYSLAFQPARTLLGVSHVAADASSPNDAAEPTPAIREIRDPHFRPRFAPSYFPRKVVRYRTRTRN</sequence>
<keyword evidence="2" id="KW-1185">Reference proteome</keyword>